<evidence type="ECO:0000313" key="4">
    <source>
        <dbReference type="Proteomes" id="UP001233172"/>
    </source>
</evidence>
<reference evidence="3" key="1">
    <citation type="journal article" date="2023" name="PLoS Negl. Trop. Dis.">
        <title>A genome sequence for Biomphalaria pfeifferi, the major vector snail for the human-infecting parasite Schistosoma mansoni.</title>
        <authorList>
            <person name="Bu L."/>
            <person name="Lu L."/>
            <person name="Laidemitt M.R."/>
            <person name="Zhang S.M."/>
            <person name="Mutuku M."/>
            <person name="Mkoji G."/>
            <person name="Steinauer M."/>
            <person name="Loker E.S."/>
        </authorList>
    </citation>
    <scope>NUCLEOTIDE SEQUENCE</scope>
    <source>
        <strain evidence="3">KasaAsao</strain>
    </source>
</reference>
<proteinExistence type="predicted"/>
<evidence type="ECO:0000256" key="2">
    <source>
        <dbReference type="SAM" id="MobiDB-lite"/>
    </source>
</evidence>
<evidence type="ECO:0000313" key="3">
    <source>
        <dbReference type="EMBL" id="KAK0045845.1"/>
    </source>
</evidence>
<comment type="caution">
    <text evidence="3">The sequence shown here is derived from an EMBL/GenBank/DDBJ whole genome shotgun (WGS) entry which is preliminary data.</text>
</comment>
<dbReference type="EMBL" id="JASAOG010000174">
    <property type="protein sequence ID" value="KAK0045845.1"/>
    <property type="molecule type" value="Genomic_DNA"/>
</dbReference>
<dbReference type="InterPro" id="IPR051226">
    <property type="entry name" value="PP1_Regulatory_Subunit"/>
</dbReference>
<evidence type="ECO:0000256" key="1">
    <source>
        <dbReference type="ARBA" id="ARBA00022737"/>
    </source>
</evidence>
<dbReference type="GO" id="GO:0017020">
    <property type="term" value="F:myosin phosphatase regulator activity"/>
    <property type="evidence" value="ECO:0007669"/>
    <property type="project" value="TreeGrafter"/>
</dbReference>
<sequence>MEHYELVQEMPTIERMTTQDRLKHARKRRSQQLKKWGQYEKQLEKESTKKKKKDAQDSMKKAKRRKGDRVHFVANIALLESAARNDLEE</sequence>
<feature type="non-terminal residue" evidence="3">
    <location>
        <position position="89"/>
    </location>
</feature>
<protein>
    <submittedName>
        <fullName evidence="3">Protein phosphatase 1 regulatory subunit 16A-like isoform X2</fullName>
    </submittedName>
</protein>
<feature type="compositionally biased region" description="Basic and acidic residues" evidence="2">
    <location>
        <begin position="37"/>
        <end position="47"/>
    </location>
</feature>
<gene>
    <name evidence="3" type="ORF">Bpfe_024677</name>
</gene>
<dbReference type="GO" id="GO:0004857">
    <property type="term" value="F:enzyme inhibitor activity"/>
    <property type="evidence" value="ECO:0007669"/>
    <property type="project" value="TreeGrafter"/>
</dbReference>
<feature type="region of interest" description="Disordered" evidence="2">
    <location>
        <begin position="16"/>
        <end position="67"/>
    </location>
</feature>
<dbReference type="PANTHER" id="PTHR24179">
    <property type="entry name" value="PROTEIN PHOSPHATASE 1 REGULATORY SUBUNIT 12"/>
    <property type="match status" value="1"/>
</dbReference>
<name>A0AAD8EZL5_BIOPF</name>
<organism evidence="3 4">
    <name type="scientific">Biomphalaria pfeifferi</name>
    <name type="common">Bloodfluke planorb</name>
    <name type="synonym">Freshwater snail</name>
    <dbReference type="NCBI Taxonomy" id="112525"/>
    <lineage>
        <taxon>Eukaryota</taxon>
        <taxon>Metazoa</taxon>
        <taxon>Spiralia</taxon>
        <taxon>Lophotrochozoa</taxon>
        <taxon>Mollusca</taxon>
        <taxon>Gastropoda</taxon>
        <taxon>Heterobranchia</taxon>
        <taxon>Euthyneura</taxon>
        <taxon>Panpulmonata</taxon>
        <taxon>Hygrophila</taxon>
        <taxon>Lymnaeoidea</taxon>
        <taxon>Planorbidae</taxon>
        <taxon>Biomphalaria</taxon>
    </lineage>
</organism>
<dbReference type="PANTHER" id="PTHR24179:SF29">
    <property type="entry name" value="LD46604P"/>
    <property type="match status" value="1"/>
</dbReference>
<dbReference type="GO" id="GO:0005737">
    <property type="term" value="C:cytoplasm"/>
    <property type="evidence" value="ECO:0007669"/>
    <property type="project" value="TreeGrafter"/>
</dbReference>
<reference evidence="3" key="2">
    <citation type="submission" date="2023-04" db="EMBL/GenBank/DDBJ databases">
        <authorList>
            <person name="Bu L."/>
            <person name="Lu L."/>
            <person name="Laidemitt M.R."/>
            <person name="Zhang S.M."/>
            <person name="Mutuku M."/>
            <person name="Mkoji G."/>
            <person name="Steinauer M."/>
            <person name="Loker E.S."/>
        </authorList>
    </citation>
    <scope>NUCLEOTIDE SEQUENCE</scope>
    <source>
        <strain evidence="3">KasaAsao</strain>
        <tissue evidence="3">Whole Snail</tissue>
    </source>
</reference>
<feature type="compositionally biased region" description="Basic residues" evidence="2">
    <location>
        <begin position="23"/>
        <end position="32"/>
    </location>
</feature>
<keyword evidence="4" id="KW-1185">Reference proteome</keyword>
<dbReference type="Proteomes" id="UP001233172">
    <property type="component" value="Unassembled WGS sequence"/>
</dbReference>
<accession>A0AAD8EZL5</accession>
<dbReference type="AlphaFoldDB" id="A0AAD8EZL5"/>
<keyword evidence="1" id="KW-0677">Repeat</keyword>